<dbReference type="InterPro" id="IPR026265">
    <property type="entry name" value="LptC"/>
</dbReference>
<keyword evidence="5 6" id="KW-0472">Membrane</keyword>
<keyword evidence="4 6" id="KW-1133">Transmembrane helix</keyword>
<dbReference type="Gene3D" id="2.60.450.10">
    <property type="entry name" value="Lipopolysaccharide (LPS) transport protein A like domain"/>
    <property type="match status" value="1"/>
</dbReference>
<dbReference type="InterPro" id="IPR010664">
    <property type="entry name" value="LipoPS_assembly_LptC-rel"/>
</dbReference>
<dbReference type="GO" id="GO:0005886">
    <property type="term" value="C:plasma membrane"/>
    <property type="evidence" value="ECO:0007669"/>
    <property type="project" value="InterPro"/>
</dbReference>
<evidence type="ECO:0000256" key="5">
    <source>
        <dbReference type="ARBA" id="ARBA00023136"/>
    </source>
</evidence>
<evidence type="ECO:0000256" key="6">
    <source>
        <dbReference type="SAM" id="Phobius"/>
    </source>
</evidence>
<dbReference type="Pfam" id="PF06835">
    <property type="entry name" value="LptC"/>
    <property type="match status" value="1"/>
</dbReference>
<reference evidence="7" key="1">
    <citation type="submission" date="2019-08" db="EMBL/GenBank/DDBJ databases">
        <authorList>
            <person name="Kucharzyk K."/>
            <person name="Murdoch R.W."/>
            <person name="Higgins S."/>
            <person name="Loffler F."/>
        </authorList>
    </citation>
    <scope>NUCLEOTIDE SEQUENCE</scope>
</reference>
<proteinExistence type="predicted"/>
<comment type="caution">
    <text evidence="7">The sequence shown here is derived from an EMBL/GenBank/DDBJ whole genome shotgun (WGS) entry which is preliminary data.</text>
</comment>
<accession>A0A644TPP0</accession>
<dbReference type="InterPro" id="IPR052363">
    <property type="entry name" value="LPS_export_LptC"/>
</dbReference>
<evidence type="ECO:0000313" key="7">
    <source>
        <dbReference type="EMBL" id="MPL68920.1"/>
    </source>
</evidence>
<sequence>MKNKKYLTIACVLILLLGSLYYFTREEPANPETTQADDTKPVFIGNSIIEEEDGKRLWELNSERTEIDPQTKAVKMINLKGVFYKEDGSSIEITAPEANLDTQTRDILMVGSVKAVSSDGATFTAREARWEGKRRYLYGKGDVVLTKDDTVITGDNIESDAKMEKVKVEGNARVVKGGASK</sequence>
<name>A0A644TPP0_9ZZZZ</name>
<dbReference type="GO" id="GO:0015221">
    <property type="term" value="F:lipopolysaccharide transmembrane transporter activity"/>
    <property type="evidence" value="ECO:0007669"/>
    <property type="project" value="InterPro"/>
</dbReference>
<organism evidence="7">
    <name type="scientific">bioreactor metagenome</name>
    <dbReference type="NCBI Taxonomy" id="1076179"/>
    <lineage>
        <taxon>unclassified sequences</taxon>
        <taxon>metagenomes</taxon>
        <taxon>ecological metagenomes</taxon>
    </lineage>
</organism>
<evidence type="ECO:0000256" key="4">
    <source>
        <dbReference type="ARBA" id="ARBA00022989"/>
    </source>
</evidence>
<keyword evidence="3 6" id="KW-0812">Transmembrane</keyword>
<dbReference type="AlphaFoldDB" id="A0A644TPP0"/>
<dbReference type="PANTHER" id="PTHR37481:SF1">
    <property type="entry name" value="LIPOPOLYSACCHARIDE EXPORT SYSTEM PROTEIN LPTC"/>
    <property type="match status" value="1"/>
</dbReference>
<dbReference type="GO" id="GO:0017089">
    <property type="term" value="F:glycolipid transfer activity"/>
    <property type="evidence" value="ECO:0007669"/>
    <property type="project" value="TreeGrafter"/>
</dbReference>
<gene>
    <name evidence="7" type="ORF">SDC9_14653</name>
</gene>
<dbReference type="NCBIfam" id="TIGR04409">
    <property type="entry name" value="LptC_YrbK"/>
    <property type="match status" value="1"/>
</dbReference>
<evidence type="ECO:0008006" key="8">
    <source>
        <dbReference type="Google" id="ProtNLM"/>
    </source>
</evidence>
<dbReference type="GO" id="GO:0030288">
    <property type="term" value="C:outer membrane-bounded periplasmic space"/>
    <property type="evidence" value="ECO:0007669"/>
    <property type="project" value="TreeGrafter"/>
</dbReference>
<protein>
    <recommendedName>
        <fullName evidence="8">Lipopolysaccharide export system protein LptC</fullName>
    </recommendedName>
</protein>
<evidence type="ECO:0000256" key="1">
    <source>
        <dbReference type="ARBA" id="ARBA00022475"/>
    </source>
</evidence>
<evidence type="ECO:0000256" key="2">
    <source>
        <dbReference type="ARBA" id="ARBA00022519"/>
    </source>
</evidence>
<evidence type="ECO:0000256" key="3">
    <source>
        <dbReference type="ARBA" id="ARBA00022692"/>
    </source>
</evidence>
<dbReference type="PANTHER" id="PTHR37481">
    <property type="entry name" value="LIPOPOLYSACCHARIDE EXPORT SYSTEM PROTEIN LPTC"/>
    <property type="match status" value="1"/>
</dbReference>
<feature type="transmembrane region" description="Helical" evidence="6">
    <location>
        <begin position="7"/>
        <end position="24"/>
    </location>
</feature>
<keyword evidence="1" id="KW-1003">Cell membrane</keyword>
<keyword evidence="2" id="KW-0997">Cell inner membrane</keyword>
<dbReference type="EMBL" id="VSSQ01000044">
    <property type="protein sequence ID" value="MPL68920.1"/>
    <property type="molecule type" value="Genomic_DNA"/>
</dbReference>